<evidence type="ECO:0000313" key="17">
    <source>
        <dbReference type="Proteomes" id="UP000053766"/>
    </source>
</evidence>
<keyword evidence="17" id="KW-1185">Reference proteome</keyword>
<keyword evidence="5" id="KW-0521">NADP</keyword>
<evidence type="ECO:0000256" key="6">
    <source>
        <dbReference type="ARBA" id="ARBA00022946"/>
    </source>
</evidence>
<feature type="domain" description="Enoyl reductase (ER)" evidence="15">
    <location>
        <begin position="79"/>
        <end position="386"/>
    </location>
</feature>
<keyword evidence="10" id="KW-0275">Fatty acid biosynthesis</keyword>
<evidence type="ECO:0000259" key="15">
    <source>
        <dbReference type="SMART" id="SM00829"/>
    </source>
</evidence>
<dbReference type="AlphaFoldDB" id="A0A0D8XDK8"/>
<accession>A0A0D8XDK8</accession>
<dbReference type="SUPFAM" id="SSF51735">
    <property type="entry name" value="NAD(P)-binding Rossmann-fold domains"/>
    <property type="match status" value="1"/>
</dbReference>
<dbReference type="OrthoDB" id="7482721at2759"/>
<evidence type="ECO:0000256" key="4">
    <source>
        <dbReference type="ARBA" id="ARBA00022832"/>
    </source>
</evidence>
<keyword evidence="6" id="KW-0809">Transit peptide</keyword>
<dbReference type="EC" id="1.3.1.104" evidence="11"/>
<reference evidence="17" key="2">
    <citation type="journal article" date="2016" name="Sci. Rep.">
        <title>Dictyocaulus viviparus genome, variome and transcriptome elucidate lungworm biology and support future intervention.</title>
        <authorList>
            <person name="McNulty S.N."/>
            <person name="Strube C."/>
            <person name="Rosa B.A."/>
            <person name="Martin J.C."/>
            <person name="Tyagi R."/>
            <person name="Choi Y.J."/>
            <person name="Wang Q."/>
            <person name="Hallsworth Pepin K."/>
            <person name="Zhang X."/>
            <person name="Ozersky P."/>
            <person name="Wilson R.K."/>
            <person name="Sternberg P.W."/>
            <person name="Gasser R.B."/>
            <person name="Mitreva M."/>
        </authorList>
    </citation>
    <scope>NUCLEOTIDE SEQUENCE [LARGE SCALE GENOMIC DNA]</scope>
    <source>
        <strain evidence="17">HannoverDv2000</strain>
    </source>
</reference>
<evidence type="ECO:0000256" key="11">
    <source>
        <dbReference type="ARBA" id="ARBA00038963"/>
    </source>
</evidence>
<evidence type="ECO:0000256" key="8">
    <source>
        <dbReference type="ARBA" id="ARBA00023098"/>
    </source>
</evidence>
<dbReference type="Pfam" id="PF08240">
    <property type="entry name" value="ADH_N"/>
    <property type="match status" value="1"/>
</dbReference>
<evidence type="ECO:0000256" key="12">
    <source>
        <dbReference type="ARBA" id="ARBA00041058"/>
    </source>
</evidence>
<keyword evidence="3" id="KW-0444">Lipid biosynthesis</keyword>
<keyword evidence="9" id="KW-0496">Mitochondrion</keyword>
<dbReference type="Gene3D" id="3.90.180.10">
    <property type="entry name" value="Medium-chain alcohol dehydrogenases, catalytic domain"/>
    <property type="match status" value="1"/>
</dbReference>
<evidence type="ECO:0000256" key="14">
    <source>
        <dbReference type="ARBA" id="ARBA00048843"/>
    </source>
</evidence>
<dbReference type="GO" id="GO:0005739">
    <property type="term" value="C:mitochondrion"/>
    <property type="evidence" value="ECO:0007669"/>
    <property type="project" value="UniProtKB-SubCell"/>
</dbReference>
<keyword evidence="8" id="KW-0443">Lipid metabolism</keyword>
<evidence type="ECO:0000256" key="5">
    <source>
        <dbReference type="ARBA" id="ARBA00022857"/>
    </source>
</evidence>
<dbReference type="InterPro" id="IPR013154">
    <property type="entry name" value="ADH-like_N"/>
</dbReference>
<dbReference type="Proteomes" id="UP000053766">
    <property type="component" value="Unassembled WGS sequence"/>
</dbReference>
<organism evidence="16 17">
    <name type="scientific">Dictyocaulus viviparus</name>
    <name type="common">Bovine lungworm</name>
    <dbReference type="NCBI Taxonomy" id="29172"/>
    <lineage>
        <taxon>Eukaryota</taxon>
        <taxon>Metazoa</taxon>
        <taxon>Ecdysozoa</taxon>
        <taxon>Nematoda</taxon>
        <taxon>Chromadorea</taxon>
        <taxon>Rhabditida</taxon>
        <taxon>Rhabditina</taxon>
        <taxon>Rhabditomorpha</taxon>
        <taxon>Strongyloidea</taxon>
        <taxon>Metastrongylidae</taxon>
        <taxon>Dictyocaulus</taxon>
    </lineage>
</organism>
<name>A0A0D8XDK8_DICVI</name>
<evidence type="ECO:0000256" key="13">
    <source>
        <dbReference type="ARBA" id="ARBA00042123"/>
    </source>
</evidence>
<dbReference type="InterPro" id="IPR020843">
    <property type="entry name" value="ER"/>
</dbReference>
<keyword evidence="4" id="KW-0276">Fatty acid metabolism</keyword>
<comment type="catalytic activity">
    <reaction evidence="14">
        <text>a 2,3-saturated acyl-[ACP] + NADP(+) = a (2E)-enoyl-[ACP] + NADPH + H(+)</text>
        <dbReference type="Rhea" id="RHEA:22564"/>
        <dbReference type="Rhea" id="RHEA-COMP:9925"/>
        <dbReference type="Rhea" id="RHEA-COMP:9926"/>
        <dbReference type="ChEBI" id="CHEBI:15378"/>
        <dbReference type="ChEBI" id="CHEBI:57783"/>
        <dbReference type="ChEBI" id="CHEBI:58349"/>
        <dbReference type="ChEBI" id="CHEBI:78784"/>
        <dbReference type="ChEBI" id="CHEBI:78785"/>
        <dbReference type="EC" id="1.3.1.104"/>
    </reaction>
</comment>
<dbReference type="EMBL" id="KN716770">
    <property type="protein sequence ID" value="KJH41729.1"/>
    <property type="molecule type" value="Genomic_DNA"/>
</dbReference>
<evidence type="ECO:0000256" key="10">
    <source>
        <dbReference type="ARBA" id="ARBA00023160"/>
    </source>
</evidence>
<keyword evidence="7" id="KW-0560">Oxidoreductase</keyword>
<dbReference type="CDD" id="cd08290">
    <property type="entry name" value="ETR"/>
    <property type="match status" value="1"/>
</dbReference>
<dbReference type="PANTHER" id="PTHR43981">
    <property type="entry name" value="ENOYL-[ACYL-CARRIER-PROTEIN] REDUCTASE, MITOCHONDRIAL"/>
    <property type="match status" value="1"/>
</dbReference>
<dbReference type="Gene3D" id="3.40.50.720">
    <property type="entry name" value="NAD(P)-binding Rossmann-like Domain"/>
    <property type="match status" value="1"/>
</dbReference>
<dbReference type="InterPro" id="IPR036291">
    <property type="entry name" value="NAD(P)-bd_dom_sf"/>
</dbReference>
<dbReference type="GO" id="GO:0141148">
    <property type="term" value="F:enoyl-[acyl-carrier-protein] reductase (NADPH) activity"/>
    <property type="evidence" value="ECO:0007669"/>
    <property type="project" value="UniProtKB-EC"/>
</dbReference>
<evidence type="ECO:0000256" key="7">
    <source>
        <dbReference type="ARBA" id="ARBA00023002"/>
    </source>
</evidence>
<evidence type="ECO:0000256" key="9">
    <source>
        <dbReference type="ARBA" id="ARBA00023128"/>
    </source>
</evidence>
<dbReference type="FunFam" id="3.40.50.720:FF:000112">
    <property type="entry name" value="Enoyl-[acyl-carrier-protein] reductase 1, mitochondrial"/>
    <property type="match status" value="1"/>
</dbReference>
<comment type="subcellular location">
    <subcellularLocation>
        <location evidence="1">Mitochondrion</location>
    </subcellularLocation>
</comment>
<dbReference type="Pfam" id="PF00107">
    <property type="entry name" value="ADH_zinc_N"/>
    <property type="match status" value="1"/>
</dbReference>
<evidence type="ECO:0000313" key="16">
    <source>
        <dbReference type="EMBL" id="KJH41729.1"/>
    </source>
</evidence>
<dbReference type="SUPFAM" id="SSF50129">
    <property type="entry name" value="GroES-like"/>
    <property type="match status" value="1"/>
</dbReference>
<evidence type="ECO:0000256" key="2">
    <source>
        <dbReference type="ARBA" id="ARBA00010371"/>
    </source>
</evidence>
<reference evidence="16 17" key="1">
    <citation type="submission" date="2013-11" db="EMBL/GenBank/DDBJ databases">
        <title>Draft genome of the bovine lungworm Dictyocaulus viviparus.</title>
        <authorList>
            <person name="Mitreva M."/>
        </authorList>
    </citation>
    <scope>NUCLEOTIDE SEQUENCE [LARGE SCALE GENOMIC DNA]</scope>
    <source>
        <strain evidence="16 17">HannoverDv2000</strain>
    </source>
</reference>
<protein>
    <recommendedName>
        <fullName evidence="12">Enoyl-[acyl-carrier-protein] reductase, mitochondrial</fullName>
        <ecNumber evidence="11">1.3.1.104</ecNumber>
    </recommendedName>
    <alternativeName>
        <fullName evidence="13">2-enoyl thioester reductase</fullName>
    </alternativeName>
</protein>
<dbReference type="STRING" id="29172.A0A0D8XDK8"/>
<dbReference type="InterPro" id="IPR051034">
    <property type="entry name" value="Mito_Enoyl-ACP_Reductase"/>
</dbReference>
<evidence type="ECO:0000256" key="3">
    <source>
        <dbReference type="ARBA" id="ARBA00022516"/>
    </source>
</evidence>
<dbReference type="SMART" id="SM00829">
    <property type="entry name" value="PKS_ER"/>
    <property type="match status" value="1"/>
</dbReference>
<gene>
    <name evidence="16" type="ORF">DICVIV_12290</name>
</gene>
<proteinExistence type="inferred from homology"/>
<dbReference type="PANTHER" id="PTHR43981:SF2">
    <property type="entry name" value="ENOYL-[ACYL-CARRIER-PROTEIN] REDUCTASE, MITOCHONDRIAL"/>
    <property type="match status" value="1"/>
</dbReference>
<dbReference type="InterPro" id="IPR013149">
    <property type="entry name" value="ADH-like_C"/>
</dbReference>
<evidence type="ECO:0000256" key="1">
    <source>
        <dbReference type="ARBA" id="ARBA00004173"/>
    </source>
</evidence>
<sequence>MGVCPVPHLRKIIALSFSRNFRLLLIFMNNIPDDIPTLWDDFQAVDVCQTACVFGIWESCEGSSSILCVGMRSFKSRSKSQVLKLESACLPDTPQDGHVHVKWLGSPINPADLNMIEGVYPIKPTLPAVGGNEGYGRVVKVGIGVKNLCVGDHVIPAKSGQGTWRSDSHHKEDDLFRIDNTLSTEASCCLQVNPPTAYRMLKDFVDLKNGDIVIQNGANSAVGKAVIQICRLRGYCSVNIVRIRDDMAGLINELKNLGADYVITEDQLVKEYRGKFKGVKLALNCVGGKSALILASNLGFRGCMVTYGGMSKMPLQVPTGPLIFKDIRLAGFWMSRWYEDPNNFEERKSMYAELCGWLKSGDLKPPEFEKRGLDEYAAALEAAAVKFNRKQLFIP</sequence>
<dbReference type="GO" id="GO:0006633">
    <property type="term" value="P:fatty acid biosynthetic process"/>
    <property type="evidence" value="ECO:0007669"/>
    <property type="project" value="UniProtKB-KW"/>
</dbReference>
<comment type="similarity">
    <text evidence="2">Belongs to the zinc-containing alcohol dehydrogenase family. Quinone oxidoreductase subfamily.</text>
</comment>
<dbReference type="InterPro" id="IPR011032">
    <property type="entry name" value="GroES-like_sf"/>
</dbReference>